<evidence type="ECO:0000313" key="3">
    <source>
        <dbReference type="Proteomes" id="UP001310890"/>
    </source>
</evidence>
<feature type="region of interest" description="Disordered" evidence="1">
    <location>
        <begin position="1"/>
        <end position="33"/>
    </location>
</feature>
<reference evidence="2" key="1">
    <citation type="submission" date="2023-08" db="EMBL/GenBank/DDBJ databases">
        <title>Black Yeasts Isolated from many extreme environments.</title>
        <authorList>
            <person name="Coleine C."/>
            <person name="Stajich J.E."/>
            <person name="Selbmann L."/>
        </authorList>
    </citation>
    <scope>NUCLEOTIDE SEQUENCE</scope>
    <source>
        <strain evidence="2">CCFEE 5401</strain>
    </source>
</reference>
<protein>
    <submittedName>
        <fullName evidence="2">Uncharacterized protein</fullName>
    </submittedName>
</protein>
<feature type="compositionally biased region" description="Basic residues" evidence="1">
    <location>
        <begin position="11"/>
        <end position="28"/>
    </location>
</feature>
<name>A0AAN7THT3_9PEZI</name>
<accession>A0AAN7THT3</accession>
<organism evidence="2 3">
    <name type="scientific">Meristemomyces frigidus</name>
    <dbReference type="NCBI Taxonomy" id="1508187"/>
    <lineage>
        <taxon>Eukaryota</taxon>
        <taxon>Fungi</taxon>
        <taxon>Dikarya</taxon>
        <taxon>Ascomycota</taxon>
        <taxon>Pezizomycotina</taxon>
        <taxon>Dothideomycetes</taxon>
        <taxon>Dothideomycetidae</taxon>
        <taxon>Mycosphaerellales</taxon>
        <taxon>Teratosphaeriaceae</taxon>
        <taxon>Meristemomyces</taxon>
    </lineage>
</organism>
<sequence>MDEDWQDLALNHRRLPHGKSKKGGKASGRHGEAVFNPKQAITRYRLTTENVVANDHIPKASGGDQTAEIDAQFEIHGFTETPGGYVASLVNSEHTFRAAVFLAGSRKLLGEIIQAEDDKKSSEDDDDDDDGDAEDESEEDENEDPNEDDDETEELSELEKQDNHHNLRTRAFEKNSFRQPKFWFRYQAEITLRSSSTQRETIREQNGGYVVFATHECRRFSGTIDCRALGWKEVGIAGVREGRRGETRPLFAWGEFGMGEEDAGDEETVGEGGGQD</sequence>
<dbReference type="Gene3D" id="3.30.70.2850">
    <property type="match status" value="1"/>
</dbReference>
<feature type="region of interest" description="Disordered" evidence="1">
    <location>
        <begin position="256"/>
        <end position="276"/>
    </location>
</feature>
<feature type="compositionally biased region" description="Acidic residues" evidence="1">
    <location>
        <begin position="258"/>
        <end position="269"/>
    </location>
</feature>
<dbReference type="Proteomes" id="UP001310890">
    <property type="component" value="Unassembled WGS sequence"/>
</dbReference>
<feature type="compositionally biased region" description="Acidic residues" evidence="1">
    <location>
        <begin position="123"/>
        <end position="156"/>
    </location>
</feature>
<evidence type="ECO:0000313" key="2">
    <source>
        <dbReference type="EMBL" id="KAK5108091.1"/>
    </source>
</evidence>
<evidence type="ECO:0000256" key="1">
    <source>
        <dbReference type="SAM" id="MobiDB-lite"/>
    </source>
</evidence>
<dbReference type="EMBL" id="JAVRRL010000096">
    <property type="protein sequence ID" value="KAK5108091.1"/>
    <property type="molecule type" value="Genomic_DNA"/>
</dbReference>
<feature type="compositionally biased region" description="Basic and acidic residues" evidence="1">
    <location>
        <begin position="157"/>
        <end position="171"/>
    </location>
</feature>
<proteinExistence type="predicted"/>
<comment type="caution">
    <text evidence="2">The sequence shown here is derived from an EMBL/GenBank/DDBJ whole genome shotgun (WGS) entry which is preliminary data.</text>
</comment>
<feature type="region of interest" description="Disordered" evidence="1">
    <location>
        <begin position="114"/>
        <end position="171"/>
    </location>
</feature>
<gene>
    <name evidence="2" type="ORF">LTR62_008808</name>
</gene>
<dbReference type="AlphaFoldDB" id="A0AAN7THT3"/>